<evidence type="ECO:0000256" key="4">
    <source>
        <dbReference type="ARBA" id="ARBA00023186"/>
    </source>
</evidence>
<name>A0A4R2TK54_9PAST</name>
<dbReference type="PROSITE" id="PS01096">
    <property type="entry name" value="PPIC_PPIASE_1"/>
    <property type="match status" value="1"/>
</dbReference>
<dbReference type="Pfam" id="PF09312">
    <property type="entry name" value="SurA_N"/>
    <property type="match status" value="1"/>
</dbReference>
<dbReference type="InterPro" id="IPR046357">
    <property type="entry name" value="PPIase_dom_sf"/>
</dbReference>
<dbReference type="GO" id="GO:0003755">
    <property type="term" value="F:peptidyl-prolyl cis-trans isomerase activity"/>
    <property type="evidence" value="ECO:0007669"/>
    <property type="project" value="UniProtKB-KW"/>
</dbReference>
<dbReference type="Gene3D" id="1.10.4030.10">
    <property type="entry name" value="Porin chaperone SurA, peptide-binding domain"/>
    <property type="match status" value="1"/>
</dbReference>
<keyword evidence="4" id="KW-0143">Chaperone</keyword>
<dbReference type="PANTHER" id="PTHR47637">
    <property type="entry name" value="CHAPERONE SURA"/>
    <property type="match status" value="1"/>
</dbReference>
<evidence type="ECO:0000256" key="1">
    <source>
        <dbReference type="ARBA" id="ARBA00022729"/>
    </source>
</evidence>
<gene>
    <name evidence="9" type="ORF">EDC44_11063</name>
</gene>
<feature type="domain" description="PpiC" evidence="8">
    <location>
        <begin position="166"/>
        <end position="266"/>
    </location>
</feature>
<feature type="chain" id="PRO_5021031322" evidence="7">
    <location>
        <begin position="23"/>
        <end position="312"/>
    </location>
</feature>
<dbReference type="InterPro" id="IPR050280">
    <property type="entry name" value="OMP_Chaperone_SurA"/>
</dbReference>
<proteinExistence type="predicted"/>
<keyword evidence="10" id="KW-1185">Reference proteome</keyword>
<dbReference type="InterPro" id="IPR027304">
    <property type="entry name" value="Trigger_fact/SurA_dom_sf"/>
</dbReference>
<protein>
    <submittedName>
        <fullName evidence="9">Periplasmic chaperone for outer membrane proteins SurA</fullName>
    </submittedName>
</protein>
<dbReference type="EMBL" id="SLYB01000010">
    <property type="protein sequence ID" value="TCP95232.1"/>
    <property type="molecule type" value="Genomic_DNA"/>
</dbReference>
<evidence type="ECO:0000256" key="7">
    <source>
        <dbReference type="SAM" id="SignalP"/>
    </source>
</evidence>
<keyword evidence="2" id="KW-0574">Periplasm</keyword>
<dbReference type="Proteomes" id="UP000295763">
    <property type="component" value="Unassembled WGS sequence"/>
</dbReference>
<keyword evidence="5 6" id="KW-0413">Isomerase</keyword>
<evidence type="ECO:0000256" key="2">
    <source>
        <dbReference type="ARBA" id="ARBA00022764"/>
    </source>
</evidence>
<evidence type="ECO:0000256" key="5">
    <source>
        <dbReference type="ARBA" id="ARBA00023235"/>
    </source>
</evidence>
<sequence>MNLVKSALLAILGLAVATVSIAAERVVATVNGDPVLESQVQSALGKKANNEANRRAATDQVIDNILVQQAIKNSGVKITAAQVERAIENIAAQNGITYGQLLDAIEYQGMNINQYRQQIAHQMLMAAVQQQNFGKNVDVTREQVESLGNQMFNQAKESGKLQEVTATEYNVRHILLKTNPLLNDNKAKAELSKIRSDIISGKITFADAAKNYSKDYLSGANGGSLGYALPNAYVGAFQNTIVKTKKGVISQPFKTEFGWHILEVVDTRQSDVTKDVYLQKAYEQIVNKQLQEESRDWVKGLRRGADIQYLNN</sequence>
<dbReference type="InterPro" id="IPR015391">
    <property type="entry name" value="SurA_N"/>
</dbReference>
<keyword evidence="3 6" id="KW-0697">Rotamase</keyword>
<comment type="caution">
    <text evidence="9">The sequence shown here is derived from an EMBL/GenBank/DDBJ whole genome shotgun (WGS) entry which is preliminary data.</text>
</comment>
<organism evidence="9 10">
    <name type="scientific">Cricetibacter osteomyelitidis</name>
    <dbReference type="NCBI Taxonomy" id="1521931"/>
    <lineage>
        <taxon>Bacteria</taxon>
        <taxon>Pseudomonadati</taxon>
        <taxon>Pseudomonadota</taxon>
        <taxon>Gammaproteobacteria</taxon>
        <taxon>Pasteurellales</taxon>
        <taxon>Pasteurellaceae</taxon>
        <taxon>Cricetibacter</taxon>
    </lineage>
</organism>
<dbReference type="PROSITE" id="PS50198">
    <property type="entry name" value="PPIC_PPIASE_2"/>
    <property type="match status" value="1"/>
</dbReference>
<evidence type="ECO:0000256" key="3">
    <source>
        <dbReference type="ARBA" id="ARBA00023110"/>
    </source>
</evidence>
<dbReference type="Gene3D" id="3.10.50.40">
    <property type="match status" value="1"/>
</dbReference>
<evidence type="ECO:0000256" key="6">
    <source>
        <dbReference type="PROSITE-ProRule" id="PRU00278"/>
    </source>
</evidence>
<dbReference type="InterPro" id="IPR023058">
    <property type="entry name" value="PPIase_PpiC_CS"/>
</dbReference>
<evidence type="ECO:0000313" key="10">
    <source>
        <dbReference type="Proteomes" id="UP000295763"/>
    </source>
</evidence>
<dbReference type="Pfam" id="PF00639">
    <property type="entry name" value="Rotamase"/>
    <property type="match status" value="1"/>
</dbReference>
<feature type="signal peptide" evidence="7">
    <location>
        <begin position="1"/>
        <end position="22"/>
    </location>
</feature>
<dbReference type="SUPFAM" id="SSF54534">
    <property type="entry name" value="FKBP-like"/>
    <property type="match status" value="1"/>
</dbReference>
<reference evidence="9 10" key="1">
    <citation type="submission" date="2019-03" db="EMBL/GenBank/DDBJ databases">
        <title>Genomic Encyclopedia of Type Strains, Phase IV (KMG-IV): sequencing the most valuable type-strain genomes for metagenomic binning, comparative biology and taxonomic classification.</title>
        <authorList>
            <person name="Goeker M."/>
        </authorList>
    </citation>
    <scope>NUCLEOTIDE SEQUENCE [LARGE SCALE GENOMIC DNA]</scope>
    <source>
        <strain evidence="9 10">DSM 28404</strain>
    </source>
</reference>
<accession>A0A4R2TK54</accession>
<evidence type="ECO:0000259" key="8">
    <source>
        <dbReference type="PROSITE" id="PS50198"/>
    </source>
</evidence>
<evidence type="ECO:0000313" key="9">
    <source>
        <dbReference type="EMBL" id="TCP95232.1"/>
    </source>
</evidence>
<dbReference type="PANTHER" id="PTHR47637:SF1">
    <property type="entry name" value="CHAPERONE SURA"/>
    <property type="match status" value="1"/>
</dbReference>
<dbReference type="AlphaFoldDB" id="A0A4R2TK54"/>
<keyword evidence="1 7" id="KW-0732">Signal</keyword>
<dbReference type="SUPFAM" id="SSF109998">
    <property type="entry name" value="Triger factor/SurA peptide-binding domain-like"/>
    <property type="match status" value="1"/>
</dbReference>
<dbReference type="InterPro" id="IPR000297">
    <property type="entry name" value="PPIase_PpiC"/>
</dbReference>